<dbReference type="SUPFAM" id="SSF51206">
    <property type="entry name" value="cAMP-binding domain-like"/>
    <property type="match status" value="1"/>
</dbReference>
<evidence type="ECO:0000259" key="1">
    <source>
        <dbReference type="PROSITE" id="PS50042"/>
    </source>
</evidence>
<keyword evidence="2" id="KW-0808">Transferase</keyword>
<accession>S6AZN4</accession>
<dbReference type="GO" id="GO:0005829">
    <property type="term" value="C:cytosol"/>
    <property type="evidence" value="ECO:0007669"/>
    <property type="project" value="TreeGrafter"/>
</dbReference>
<dbReference type="GO" id="GO:0005952">
    <property type="term" value="C:cAMP-dependent protein kinase complex"/>
    <property type="evidence" value="ECO:0007669"/>
    <property type="project" value="InterPro"/>
</dbReference>
<dbReference type="GO" id="GO:0016301">
    <property type="term" value="F:kinase activity"/>
    <property type="evidence" value="ECO:0007669"/>
    <property type="project" value="UniProtKB-KW"/>
</dbReference>
<dbReference type="InterPro" id="IPR018490">
    <property type="entry name" value="cNMP-bd_dom_sf"/>
</dbReference>
<dbReference type="InterPro" id="IPR000595">
    <property type="entry name" value="cNMP-bd_dom"/>
</dbReference>
<sequence>MSTDDIDAISAEAIRFARARNRVSISAEVFGAYNNPDLFVAPVHEKTPEQATRIKETVLKCFLFSSVDAKDIDTLVKAFESSDVSAGTKVIQQGDPGDKLYLIESGTARFTKTSVCSCTSTCSVITGRNRASSRPRYGR</sequence>
<dbReference type="PANTHER" id="PTHR11635:SF152">
    <property type="entry name" value="CAMP-DEPENDENT PROTEIN KINASE TYPE I REGULATORY SUBUNIT-RELATED"/>
    <property type="match status" value="1"/>
</dbReference>
<dbReference type="CDD" id="cd00038">
    <property type="entry name" value="CAP_ED"/>
    <property type="match status" value="1"/>
</dbReference>
<dbReference type="InterPro" id="IPR018488">
    <property type="entry name" value="cNMP-bd_CS"/>
</dbReference>
<dbReference type="InterPro" id="IPR014710">
    <property type="entry name" value="RmlC-like_jellyroll"/>
</dbReference>
<gene>
    <name evidence="2" type="primary">BBOV_II005430</name>
</gene>
<organism evidence="2">
    <name type="scientific">Babesia bovis</name>
    <dbReference type="NCBI Taxonomy" id="5865"/>
    <lineage>
        <taxon>Eukaryota</taxon>
        <taxon>Sar</taxon>
        <taxon>Alveolata</taxon>
        <taxon>Apicomplexa</taxon>
        <taxon>Aconoidasida</taxon>
        <taxon>Piroplasmida</taxon>
        <taxon>Babesiidae</taxon>
        <taxon>Babesia</taxon>
    </lineage>
</organism>
<dbReference type="PROSITE" id="PS50042">
    <property type="entry name" value="CNMP_BINDING_3"/>
    <property type="match status" value="1"/>
</dbReference>
<dbReference type="InterPro" id="IPR050503">
    <property type="entry name" value="cAMP-dep_PK_reg_su-like"/>
</dbReference>
<dbReference type="PANTHER" id="PTHR11635">
    <property type="entry name" value="CAMP-DEPENDENT PROTEIN KINASE REGULATORY CHAIN"/>
    <property type="match status" value="1"/>
</dbReference>
<name>S6AZN4_BABBO</name>
<dbReference type="EMBL" id="AK440719">
    <property type="protein sequence ID" value="BAN64513.1"/>
    <property type="molecule type" value="mRNA"/>
</dbReference>
<proteinExistence type="evidence at transcript level"/>
<dbReference type="PROSITE" id="PS00888">
    <property type="entry name" value="CNMP_BINDING_1"/>
    <property type="match status" value="1"/>
</dbReference>
<reference evidence="2" key="1">
    <citation type="journal article" date="2014" name="BMC Genomics">
        <title>The Babesia bovis gene and promoter model: an update from full-length EST analysis.</title>
        <authorList>
            <person name="Yamagishi J."/>
            <person name="Wakaguri H."/>
            <person name="Yokoyama N."/>
            <person name="Yamashita R."/>
            <person name="Suzuki Y."/>
            <person name="Xuan X."/>
            <person name="Igarashi I."/>
        </authorList>
    </citation>
    <scope>NUCLEOTIDE SEQUENCE</scope>
    <source>
        <strain evidence="2">Texas</strain>
    </source>
</reference>
<dbReference type="GO" id="GO:0004862">
    <property type="term" value="F:cAMP-dependent protein kinase inhibitor activity"/>
    <property type="evidence" value="ECO:0007669"/>
    <property type="project" value="TreeGrafter"/>
</dbReference>
<dbReference type="GO" id="GO:0034236">
    <property type="term" value="F:protein kinase A catalytic subunit binding"/>
    <property type="evidence" value="ECO:0007669"/>
    <property type="project" value="TreeGrafter"/>
</dbReference>
<evidence type="ECO:0000313" key="2">
    <source>
        <dbReference type="EMBL" id="BAN64513.1"/>
    </source>
</evidence>
<dbReference type="VEuPathDB" id="PiroplasmaDB:BBOV_II005430"/>
<dbReference type="GO" id="GO:0030552">
    <property type="term" value="F:cAMP binding"/>
    <property type="evidence" value="ECO:0007669"/>
    <property type="project" value="TreeGrafter"/>
</dbReference>
<dbReference type="Gene3D" id="2.60.120.10">
    <property type="entry name" value="Jelly Rolls"/>
    <property type="match status" value="1"/>
</dbReference>
<dbReference type="AlphaFoldDB" id="S6AZN4"/>
<keyword evidence="2" id="KW-0418">Kinase</keyword>
<protein>
    <submittedName>
        <fullName evidence="2">cAMP-dependent protein kinase regulatory subunit, putative</fullName>
    </submittedName>
</protein>
<feature type="domain" description="Cyclic nucleotide-binding" evidence="1">
    <location>
        <begin position="63"/>
        <end position="112"/>
    </location>
</feature>